<dbReference type="PANTHER" id="PTHR46888:SF1">
    <property type="entry name" value="RIBONUCLEASE H"/>
    <property type="match status" value="1"/>
</dbReference>
<feature type="domain" description="SCAN box" evidence="1">
    <location>
        <begin position="54"/>
        <end position="114"/>
    </location>
</feature>
<sequence>MLDLPVKGMAQKGKGIGLYKRVGVANEDEKQTEVYEDLREALLEKFNISSEIYHQWFRSPTVPAGESHTETYHLLKNLYQQWVRPREHPKEEIGEAIILEQLLSVLLCDACTWV</sequence>
<dbReference type="Gene3D" id="1.10.4020.10">
    <property type="entry name" value="DNA breaking-rejoining enzymes"/>
    <property type="match status" value="1"/>
</dbReference>
<dbReference type="Ensembl" id="ENSCCRT00000146778.1">
    <property type="protein sequence ID" value="ENSCCRP00000139008.1"/>
    <property type="gene ID" value="ENSCCRG00000069666.1"/>
</dbReference>
<dbReference type="GeneTree" id="ENSGT01120000272011"/>
<evidence type="ECO:0000259" key="1">
    <source>
        <dbReference type="PROSITE" id="PS50804"/>
    </source>
</evidence>
<dbReference type="InterPro" id="IPR003309">
    <property type="entry name" value="SCAN_dom"/>
</dbReference>
<organism evidence="2 3">
    <name type="scientific">Cyprinus carpio carpio</name>
    <dbReference type="NCBI Taxonomy" id="630221"/>
    <lineage>
        <taxon>Eukaryota</taxon>
        <taxon>Metazoa</taxon>
        <taxon>Chordata</taxon>
        <taxon>Craniata</taxon>
        <taxon>Vertebrata</taxon>
        <taxon>Euteleostomi</taxon>
        <taxon>Actinopterygii</taxon>
        <taxon>Neopterygii</taxon>
        <taxon>Teleostei</taxon>
        <taxon>Ostariophysi</taxon>
        <taxon>Cypriniformes</taxon>
        <taxon>Cyprinidae</taxon>
        <taxon>Cyprininae</taxon>
        <taxon>Cyprinus</taxon>
    </lineage>
</organism>
<keyword evidence="3" id="KW-1185">Reference proteome</keyword>
<dbReference type="AlphaFoldDB" id="A0A9J8A4Y9"/>
<dbReference type="Pfam" id="PF02023">
    <property type="entry name" value="SCAN"/>
    <property type="match status" value="1"/>
</dbReference>
<protein>
    <recommendedName>
        <fullName evidence="1">SCAN box domain-containing protein</fullName>
    </recommendedName>
</protein>
<evidence type="ECO:0000313" key="2">
    <source>
        <dbReference type="Ensembl" id="ENSCCRP00000139008.1"/>
    </source>
</evidence>
<reference evidence="2" key="1">
    <citation type="submission" date="2025-08" db="UniProtKB">
        <authorList>
            <consortium name="Ensembl"/>
        </authorList>
    </citation>
    <scope>IDENTIFICATION</scope>
</reference>
<dbReference type="SUPFAM" id="SSF47353">
    <property type="entry name" value="Retrovirus capsid dimerization domain-like"/>
    <property type="match status" value="1"/>
</dbReference>
<accession>A0A9J8A4Y9</accession>
<proteinExistence type="predicted"/>
<dbReference type="Proteomes" id="UP001108240">
    <property type="component" value="Unplaced"/>
</dbReference>
<name>A0A9J8A4Y9_CYPCA</name>
<dbReference type="InterPro" id="IPR038269">
    <property type="entry name" value="SCAN_sf"/>
</dbReference>
<reference evidence="2" key="2">
    <citation type="submission" date="2025-09" db="UniProtKB">
        <authorList>
            <consortium name="Ensembl"/>
        </authorList>
    </citation>
    <scope>IDENTIFICATION</scope>
</reference>
<dbReference type="PANTHER" id="PTHR46888">
    <property type="entry name" value="ZINC KNUCKLE DOMAINCONTAINING PROTEIN-RELATED"/>
    <property type="match status" value="1"/>
</dbReference>
<dbReference type="PROSITE" id="PS50804">
    <property type="entry name" value="SCAN_BOX"/>
    <property type="match status" value="1"/>
</dbReference>
<evidence type="ECO:0000313" key="3">
    <source>
        <dbReference type="Proteomes" id="UP001108240"/>
    </source>
</evidence>